<dbReference type="SUPFAM" id="SSF103473">
    <property type="entry name" value="MFS general substrate transporter"/>
    <property type="match status" value="1"/>
</dbReference>
<evidence type="ECO:0000256" key="8">
    <source>
        <dbReference type="SAM" id="Phobius"/>
    </source>
</evidence>
<dbReference type="EMBL" id="BMKQ01000001">
    <property type="protein sequence ID" value="GGF51329.1"/>
    <property type="molecule type" value="Genomic_DNA"/>
</dbReference>
<dbReference type="RefSeq" id="WP_229660856.1">
    <property type="nucleotide sequence ID" value="NZ_BMKQ01000001.1"/>
</dbReference>
<evidence type="ECO:0000313" key="10">
    <source>
        <dbReference type="EMBL" id="GGF51329.1"/>
    </source>
</evidence>
<feature type="transmembrane region" description="Helical" evidence="8">
    <location>
        <begin position="207"/>
        <end position="224"/>
    </location>
</feature>
<proteinExistence type="predicted"/>
<feature type="transmembrane region" description="Helical" evidence="8">
    <location>
        <begin position="303"/>
        <end position="322"/>
    </location>
</feature>
<feature type="compositionally biased region" description="Low complexity" evidence="7">
    <location>
        <begin position="502"/>
        <end position="517"/>
    </location>
</feature>
<evidence type="ECO:0000256" key="7">
    <source>
        <dbReference type="SAM" id="MobiDB-lite"/>
    </source>
</evidence>
<dbReference type="Proteomes" id="UP000649179">
    <property type="component" value="Unassembled WGS sequence"/>
</dbReference>
<organism evidence="10 11">
    <name type="scientific">Marmoricola endophyticus</name>
    <dbReference type="NCBI Taxonomy" id="2040280"/>
    <lineage>
        <taxon>Bacteria</taxon>
        <taxon>Bacillati</taxon>
        <taxon>Actinomycetota</taxon>
        <taxon>Actinomycetes</taxon>
        <taxon>Propionibacteriales</taxon>
        <taxon>Nocardioidaceae</taxon>
        <taxon>Marmoricola</taxon>
    </lineage>
</organism>
<dbReference type="GO" id="GO:0022857">
    <property type="term" value="F:transmembrane transporter activity"/>
    <property type="evidence" value="ECO:0007669"/>
    <property type="project" value="InterPro"/>
</dbReference>
<feature type="transmembrane region" description="Helical" evidence="8">
    <location>
        <begin position="468"/>
        <end position="487"/>
    </location>
</feature>
<feature type="transmembrane region" description="Helical" evidence="8">
    <location>
        <begin position="230"/>
        <end position="253"/>
    </location>
</feature>
<feature type="transmembrane region" description="Helical" evidence="8">
    <location>
        <begin position="85"/>
        <end position="105"/>
    </location>
</feature>
<dbReference type="InterPro" id="IPR036259">
    <property type="entry name" value="MFS_trans_sf"/>
</dbReference>
<evidence type="ECO:0000256" key="3">
    <source>
        <dbReference type="ARBA" id="ARBA00022475"/>
    </source>
</evidence>
<dbReference type="PROSITE" id="PS50850">
    <property type="entry name" value="MFS"/>
    <property type="match status" value="1"/>
</dbReference>
<comment type="subcellular location">
    <subcellularLocation>
        <location evidence="1">Cell membrane</location>
        <topology evidence="1">Multi-pass membrane protein</topology>
    </subcellularLocation>
</comment>
<evidence type="ECO:0000259" key="9">
    <source>
        <dbReference type="PROSITE" id="PS50850"/>
    </source>
</evidence>
<dbReference type="PANTHER" id="PTHR42718:SF46">
    <property type="entry name" value="BLR6921 PROTEIN"/>
    <property type="match status" value="1"/>
</dbReference>
<reference evidence="10" key="1">
    <citation type="journal article" date="2014" name="Int. J. Syst. Evol. Microbiol.">
        <title>Complete genome sequence of Corynebacterium casei LMG S-19264T (=DSM 44701T), isolated from a smear-ripened cheese.</title>
        <authorList>
            <consortium name="US DOE Joint Genome Institute (JGI-PGF)"/>
            <person name="Walter F."/>
            <person name="Albersmeier A."/>
            <person name="Kalinowski J."/>
            <person name="Ruckert C."/>
        </authorList>
    </citation>
    <scope>NUCLEOTIDE SEQUENCE</scope>
    <source>
        <strain evidence="10">CGMCC 1.16067</strain>
    </source>
</reference>
<gene>
    <name evidence="10" type="ORF">GCM10011519_26680</name>
</gene>
<keyword evidence="3" id="KW-1003">Cell membrane</keyword>
<sequence length="517" mass="51266">MTEQVLATRSRAAGVPRGVLACVCASTLVVMGLVAAVNVAVPALAAGPLHPSASQLLWVVDGHVVVFACLVIPGGALGDRLGRKGVLVAGLVGVAVGAAVTAAAPSTGVLLGGRILTGASAALVLPNCLGVLVHATEGPARLRAIALWGAVSGMGGVVGNTVGGALLLPGSWRLLFVAVVPMALACAAWTALVVTRTGRSDRRLDPVGTLLIVVVTVALLGGIVEGPERGWTSALVGSLLASAAVSLVVWVLVELRVEHPLIDPRLFRLAGVSAAGLGLVVLFFGSFGLFFLNASLLQYVHDFSTLGTGLAILPLAVPLLLLSRVMPTLLPRVGLVAALSVSFVAVSAGLLGLAATVESSYAVYALWLAVVGIGFAFGLPALTVELNTSMPAGQAGAAGGLQSALRELGSALGVAVVGSVLTASLADRLGAVGGVPPSARTVAAALDAAPTQRAEVVHAFARSCASGLWVGAAVTAASGALVVATILRSGRRSQRHGGDDGVAGVRAPVPAGAGDQA</sequence>
<keyword evidence="5 8" id="KW-1133">Transmembrane helix</keyword>
<reference evidence="10" key="2">
    <citation type="submission" date="2020-09" db="EMBL/GenBank/DDBJ databases">
        <authorList>
            <person name="Sun Q."/>
            <person name="Zhou Y."/>
        </authorList>
    </citation>
    <scope>NUCLEOTIDE SEQUENCE</scope>
    <source>
        <strain evidence="10">CGMCC 1.16067</strain>
    </source>
</reference>
<evidence type="ECO:0000256" key="1">
    <source>
        <dbReference type="ARBA" id="ARBA00004651"/>
    </source>
</evidence>
<evidence type="ECO:0000256" key="5">
    <source>
        <dbReference type="ARBA" id="ARBA00022989"/>
    </source>
</evidence>
<protein>
    <submittedName>
        <fullName evidence="10">MFS transporter</fullName>
    </submittedName>
</protein>
<dbReference type="GO" id="GO:0005886">
    <property type="term" value="C:plasma membrane"/>
    <property type="evidence" value="ECO:0007669"/>
    <property type="project" value="UniProtKB-SubCell"/>
</dbReference>
<evidence type="ECO:0000256" key="2">
    <source>
        <dbReference type="ARBA" id="ARBA00022448"/>
    </source>
</evidence>
<name>A0A917BLY4_9ACTN</name>
<dbReference type="InterPro" id="IPR020846">
    <property type="entry name" value="MFS_dom"/>
</dbReference>
<feature type="transmembrane region" description="Helical" evidence="8">
    <location>
        <begin position="111"/>
        <end position="133"/>
    </location>
</feature>
<feature type="transmembrane region" description="Helical" evidence="8">
    <location>
        <begin position="405"/>
        <end position="426"/>
    </location>
</feature>
<comment type="caution">
    <text evidence="10">The sequence shown here is derived from an EMBL/GenBank/DDBJ whole genome shotgun (WGS) entry which is preliminary data.</text>
</comment>
<evidence type="ECO:0000313" key="11">
    <source>
        <dbReference type="Proteomes" id="UP000649179"/>
    </source>
</evidence>
<keyword evidence="6 8" id="KW-0472">Membrane</keyword>
<dbReference type="PANTHER" id="PTHR42718">
    <property type="entry name" value="MAJOR FACILITATOR SUPERFAMILY MULTIDRUG TRANSPORTER MFSC"/>
    <property type="match status" value="1"/>
</dbReference>
<keyword evidence="2" id="KW-0813">Transport</keyword>
<keyword evidence="11" id="KW-1185">Reference proteome</keyword>
<feature type="transmembrane region" description="Helical" evidence="8">
    <location>
        <begin position="19"/>
        <end position="44"/>
    </location>
</feature>
<dbReference type="InterPro" id="IPR011701">
    <property type="entry name" value="MFS"/>
</dbReference>
<evidence type="ECO:0000256" key="4">
    <source>
        <dbReference type="ARBA" id="ARBA00022692"/>
    </source>
</evidence>
<keyword evidence="4 8" id="KW-0812">Transmembrane</keyword>
<dbReference type="Pfam" id="PF07690">
    <property type="entry name" value="MFS_1"/>
    <property type="match status" value="1"/>
</dbReference>
<feature type="transmembrane region" description="Helical" evidence="8">
    <location>
        <begin position="56"/>
        <end position="78"/>
    </location>
</feature>
<dbReference type="AlphaFoldDB" id="A0A917BLY4"/>
<feature type="domain" description="Major facilitator superfamily (MFS) profile" evidence="9">
    <location>
        <begin position="19"/>
        <end position="491"/>
    </location>
</feature>
<feature type="transmembrane region" description="Helical" evidence="8">
    <location>
        <begin position="361"/>
        <end position="384"/>
    </location>
</feature>
<feature type="transmembrane region" description="Helical" evidence="8">
    <location>
        <begin position="174"/>
        <end position="195"/>
    </location>
</feature>
<feature type="transmembrane region" description="Helical" evidence="8">
    <location>
        <begin position="265"/>
        <end position="291"/>
    </location>
</feature>
<feature type="region of interest" description="Disordered" evidence="7">
    <location>
        <begin position="492"/>
        <end position="517"/>
    </location>
</feature>
<feature type="transmembrane region" description="Helical" evidence="8">
    <location>
        <begin position="334"/>
        <end position="355"/>
    </location>
</feature>
<dbReference type="Gene3D" id="1.20.1250.20">
    <property type="entry name" value="MFS general substrate transporter like domains"/>
    <property type="match status" value="1"/>
</dbReference>
<feature type="transmembrane region" description="Helical" evidence="8">
    <location>
        <begin position="145"/>
        <end position="168"/>
    </location>
</feature>
<accession>A0A917BLY4</accession>
<evidence type="ECO:0000256" key="6">
    <source>
        <dbReference type="ARBA" id="ARBA00023136"/>
    </source>
</evidence>